<dbReference type="InterPro" id="IPR001810">
    <property type="entry name" value="F-box_dom"/>
</dbReference>
<evidence type="ECO:0000259" key="2">
    <source>
        <dbReference type="PROSITE" id="PS50181"/>
    </source>
</evidence>
<accession>A0AAV9VYW5</accession>
<comment type="caution">
    <text evidence="3">The sequence shown here is derived from an EMBL/GenBank/DDBJ whole genome shotgun (WGS) entry which is preliminary data.</text>
</comment>
<feature type="domain" description="F-box" evidence="2">
    <location>
        <begin position="159"/>
        <end position="204"/>
    </location>
</feature>
<proteinExistence type="predicted"/>
<dbReference type="PROSITE" id="PS50181">
    <property type="entry name" value="FBOX"/>
    <property type="match status" value="1"/>
</dbReference>
<feature type="region of interest" description="Disordered" evidence="1">
    <location>
        <begin position="654"/>
        <end position="682"/>
    </location>
</feature>
<evidence type="ECO:0000256" key="1">
    <source>
        <dbReference type="SAM" id="MobiDB-lite"/>
    </source>
</evidence>
<evidence type="ECO:0000313" key="3">
    <source>
        <dbReference type="EMBL" id="KAK6498989.1"/>
    </source>
</evidence>
<protein>
    <recommendedName>
        <fullName evidence="2">F-box domain-containing protein</fullName>
    </recommendedName>
</protein>
<sequence length="829" mass="92389">MILSDHARIPPSEGTWPEIFDKTEGGYKILESEVFKNNATPADSFCYPMHRDCVGLLLEVVACCGVDEFPPEVFAFVFLLFAELPYDSWRVYWPGEYGGMGEYQRVVLKGGGVPPRLEYVEARAVEASVLRGMVEEEMEVLKSEAAAGGGDGEEIPSTIPDLIPLPIELVQQVLEYLEWSDILNLQKISFGKVIDIPDIIWREWCMFEGEFGFLGYKEEDTPITSWYQTCVVGDRLLRRDIPAVGNRERIWRLCLDIFAFCTICAVENEDPLERTSEGSELIQVEDVNTLLVVQAASRVHMETADVFDGMPVQYTGSLDNIINATGMYVSYKGAGKLRFVSGFKFMPSERGVGNFNHFDNHFVSLKSKPDEALIMHVAANKFGIVAISVVGSTSSNPEPKWVGECDLTGCAITRWTIRSAGPTTIFSKIILDINLLSIRTLQILRPSFMSPLNMPAQEIFIQSHLWKPSIPILSPTTSLNHKLFYQTEQKMSTVHAILNTDGPPHSEYNPVECIQFDSAVTRLSVWSTGKYNDICAIEVYTKEKGTVPHVAGTPMGAATDFFVDGEGGEYISAANITIIEISGRIIGLSISTSYNRKFKVSFQNRFRKTGPTCVIDLCPNKSDKVTGFYCRFSQRWTETTLLDIGVITTKHDAPPVQSQELEPNPANPQLDPPPENTALEQGAPRERWRFTSLVSLKGCTKITAYFQVDPPFRLSGICVFHAGGEPALSVVIGQIGHAEKMDSVEFGPDEVIKEMNVFYKTLYNGEGMVAMAVGLRIWSKRAGDEDVDSDCQRDLGGCEGRERTVLVINRNSLLRWEYTEHGDYLGLTS</sequence>
<gene>
    <name evidence="3" type="ORF">TWF481_011559</name>
</gene>
<reference evidence="3 4" key="1">
    <citation type="submission" date="2023-08" db="EMBL/GenBank/DDBJ databases">
        <authorList>
            <person name="Palmer J.M."/>
        </authorList>
    </citation>
    <scope>NUCLEOTIDE SEQUENCE [LARGE SCALE GENOMIC DNA]</scope>
    <source>
        <strain evidence="3 4">TWF481</strain>
    </source>
</reference>
<name>A0AAV9VYW5_9PEZI</name>
<dbReference type="AlphaFoldDB" id="A0AAV9VYW5"/>
<dbReference type="Proteomes" id="UP001370758">
    <property type="component" value="Unassembled WGS sequence"/>
</dbReference>
<evidence type="ECO:0000313" key="4">
    <source>
        <dbReference type="Proteomes" id="UP001370758"/>
    </source>
</evidence>
<keyword evidence="4" id="KW-1185">Reference proteome</keyword>
<dbReference type="EMBL" id="JAVHJL010000008">
    <property type="protein sequence ID" value="KAK6498989.1"/>
    <property type="molecule type" value="Genomic_DNA"/>
</dbReference>
<organism evidence="3 4">
    <name type="scientific">Arthrobotrys musiformis</name>
    <dbReference type="NCBI Taxonomy" id="47236"/>
    <lineage>
        <taxon>Eukaryota</taxon>
        <taxon>Fungi</taxon>
        <taxon>Dikarya</taxon>
        <taxon>Ascomycota</taxon>
        <taxon>Pezizomycotina</taxon>
        <taxon>Orbiliomycetes</taxon>
        <taxon>Orbiliales</taxon>
        <taxon>Orbiliaceae</taxon>
        <taxon>Arthrobotrys</taxon>
    </lineage>
</organism>